<name>A0AAW0JEU3_QUESU</name>
<evidence type="ECO:0000256" key="9">
    <source>
        <dbReference type="ARBA" id="ARBA00023274"/>
    </source>
</evidence>
<dbReference type="GO" id="GO:0002181">
    <property type="term" value="P:cytoplasmic translation"/>
    <property type="evidence" value="ECO:0007669"/>
    <property type="project" value="TreeGrafter"/>
</dbReference>
<dbReference type="HAMAP" id="MF_01331_A">
    <property type="entry name" value="Ribosomal_uL22_A"/>
    <property type="match status" value="1"/>
</dbReference>
<dbReference type="NCBIfam" id="TIGR01038">
    <property type="entry name" value="uL22_arch_euk"/>
    <property type="match status" value="1"/>
</dbReference>
<dbReference type="InterPro" id="IPR057265">
    <property type="entry name" value="Ribosomal_uL22_arc-type"/>
</dbReference>
<feature type="transmembrane region" description="Helical" evidence="12">
    <location>
        <begin position="262"/>
        <end position="281"/>
    </location>
</feature>
<dbReference type="GO" id="GO:0022625">
    <property type="term" value="C:cytosolic large ribosomal subunit"/>
    <property type="evidence" value="ECO:0007669"/>
    <property type="project" value="TreeGrafter"/>
</dbReference>
<evidence type="ECO:0000256" key="1">
    <source>
        <dbReference type="ARBA" id="ARBA00004477"/>
    </source>
</evidence>
<dbReference type="PROSITE" id="PS00464">
    <property type="entry name" value="RIBOSOMAL_L22"/>
    <property type="match status" value="1"/>
</dbReference>
<keyword evidence="7 12" id="KW-1133">Transmembrane helix</keyword>
<evidence type="ECO:0000313" key="13">
    <source>
        <dbReference type="EMBL" id="KAK7825360.1"/>
    </source>
</evidence>
<dbReference type="InterPro" id="IPR009542">
    <property type="entry name" value="Spc1/SPCS1"/>
</dbReference>
<proteinExistence type="inferred from homology"/>
<dbReference type="GO" id="GO:0005787">
    <property type="term" value="C:signal peptidase complex"/>
    <property type="evidence" value="ECO:0007669"/>
    <property type="project" value="InterPro"/>
</dbReference>
<dbReference type="PANTHER" id="PTHR11593">
    <property type="entry name" value="60S RIBOSOMAL PROTEIN L17"/>
    <property type="match status" value="1"/>
</dbReference>
<feature type="region of interest" description="Disordered" evidence="11">
    <location>
        <begin position="319"/>
        <end position="345"/>
    </location>
</feature>
<dbReference type="CDD" id="cd00336">
    <property type="entry name" value="Ribosomal_L22"/>
    <property type="match status" value="1"/>
</dbReference>
<dbReference type="EMBL" id="PKMF04000577">
    <property type="protein sequence ID" value="KAK7825360.1"/>
    <property type="molecule type" value="Genomic_DNA"/>
</dbReference>
<feature type="transmembrane region" description="Helical" evidence="12">
    <location>
        <begin position="288"/>
        <end position="309"/>
    </location>
</feature>
<evidence type="ECO:0000313" key="14">
    <source>
        <dbReference type="Proteomes" id="UP000237347"/>
    </source>
</evidence>
<dbReference type="Gene3D" id="3.90.470.10">
    <property type="entry name" value="Ribosomal protein L22/L17"/>
    <property type="match status" value="1"/>
</dbReference>
<feature type="non-terminal residue" evidence="13">
    <location>
        <position position="1"/>
    </location>
</feature>
<evidence type="ECO:0000256" key="3">
    <source>
        <dbReference type="ARBA" id="ARBA00009451"/>
    </source>
</evidence>
<sequence length="345" mass="39081">IAKKKKETLGLLTPPLSFSSSARANPSKQFHELHSEAHRSAAMVKYSREPDNPTKSCKARGSDLRVHFKNTRETAFAIRKLPLVKAKRYLEDVLAHKQAIPFRRFCRGVGRTAQAKNRHSNGQGRWPVKSAKFILDLLKNAESNAEVKGLDVDSLYISHIQVNQAQKQRRRTYRAHGRINPYMSSPCHIELVLSEKEEPVKKEPESQLTTSKSKKSHALRSGVSSIWIDDLGLSFHKFEKPNLFVDCVFEMDWQGQKLAEQLMQILLLAFAAVSFGTGYVLGSFQMMMLIYAGGVVLTTLVTVPNWPFFNRHPLKWLDPSEAEKHPKPQQQQAQAVSSKKKPAKK</sequence>
<comment type="caution">
    <text evidence="13">The sequence shown here is derived from an EMBL/GenBank/DDBJ whole genome shotgun (WGS) entry which is preliminary data.</text>
</comment>
<keyword evidence="6 10" id="KW-0689">Ribosomal protein</keyword>
<evidence type="ECO:0000256" key="10">
    <source>
        <dbReference type="RuleBase" id="RU004005"/>
    </source>
</evidence>
<dbReference type="FunFam" id="3.90.470.10:FF:000005">
    <property type="entry name" value="60S ribosomal protein L17"/>
    <property type="match status" value="1"/>
</dbReference>
<evidence type="ECO:0000256" key="12">
    <source>
        <dbReference type="SAM" id="Phobius"/>
    </source>
</evidence>
<keyword evidence="4 12" id="KW-0812">Transmembrane</keyword>
<dbReference type="Proteomes" id="UP000237347">
    <property type="component" value="Unassembled WGS sequence"/>
</dbReference>
<dbReference type="Pfam" id="PF00237">
    <property type="entry name" value="Ribosomal_L22"/>
    <property type="match status" value="1"/>
</dbReference>
<evidence type="ECO:0000256" key="6">
    <source>
        <dbReference type="ARBA" id="ARBA00022980"/>
    </source>
</evidence>
<dbReference type="Pfam" id="PF06645">
    <property type="entry name" value="SPC12"/>
    <property type="match status" value="1"/>
</dbReference>
<keyword evidence="9 10" id="KW-0687">Ribonucleoprotein</keyword>
<organism evidence="13 14">
    <name type="scientific">Quercus suber</name>
    <name type="common">Cork oak</name>
    <dbReference type="NCBI Taxonomy" id="58331"/>
    <lineage>
        <taxon>Eukaryota</taxon>
        <taxon>Viridiplantae</taxon>
        <taxon>Streptophyta</taxon>
        <taxon>Embryophyta</taxon>
        <taxon>Tracheophyta</taxon>
        <taxon>Spermatophyta</taxon>
        <taxon>Magnoliopsida</taxon>
        <taxon>eudicotyledons</taxon>
        <taxon>Gunneridae</taxon>
        <taxon>Pentapetalae</taxon>
        <taxon>rosids</taxon>
        <taxon>fabids</taxon>
        <taxon>Fagales</taxon>
        <taxon>Fagaceae</taxon>
        <taxon>Quercus</taxon>
    </lineage>
</organism>
<dbReference type="GO" id="GO:0003735">
    <property type="term" value="F:structural constituent of ribosome"/>
    <property type="evidence" value="ECO:0007669"/>
    <property type="project" value="InterPro"/>
</dbReference>
<evidence type="ECO:0000256" key="5">
    <source>
        <dbReference type="ARBA" id="ARBA00022824"/>
    </source>
</evidence>
<feature type="compositionally biased region" description="Low complexity" evidence="11">
    <location>
        <begin position="328"/>
        <end position="337"/>
    </location>
</feature>
<dbReference type="InterPro" id="IPR036394">
    <property type="entry name" value="Ribosomal_uL22_sf"/>
</dbReference>
<evidence type="ECO:0000256" key="8">
    <source>
        <dbReference type="ARBA" id="ARBA00023136"/>
    </source>
</evidence>
<evidence type="ECO:0000256" key="4">
    <source>
        <dbReference type="ARBA" id="ARBA00022692"/>
    </source>
</evidence>
<dbReference type="InterPro" id="IPR005721">
    <property type="entry name" value="Ribosomal_uL22_euk/arc"/>
</dbReference>
<dbReference type="PANTHER" id="PTHR11593:SF47">
    <property type="entry name" value="LARGE RIBOSOMAL SUBUNIT PROTEIN UL22Y"/>
    <property type="match status" value="1"/>
</dbReference>
<dbReference type="InterPro" id="IPR018260">
    <property type="entry name" value="Ribosomal_uL22_CS"/>
</dbReference>
<evidence type="ECO:0000256" key="2">
    <source>
        <dbReference type="ARBA" id="ARBA00005245"/>
    </source>
</evidence>
<keyword evidence="14" id="KW-1185">Reference proteome</keyword>
<keyword evidence="8 12" id="KW-0472">Membrane</keyword>
<evidence type="ECO:0000256" key="11">
    <source>
        <dbReference type="SAM" id="MobiDB-lite"/>
    </source>
</evidence>
<dbReference type="GO" id="GO:0006465">
    <property type="term" value="P:signal peptide processing"/>
    <property type="evidence" value="ECO:0007669"/>
    <property type="project" value="InterPro"/>
</dbReference>
<dbReference type="AlphaFoldDB" id="A0AAW0JEU3"/>
<comment type="subcellular location">
    <subcellularLocation>
        <location evidence="1">Endoplasmic reticulum membrane</location>
        <topology evidence="1">Multi-pass membrane protein</topology>
    </subcellularLocation>
</comment>
<comment type="similarity">
    <text evidence="2">Belongs to the SPCS1 family.</text>
</comment>
<keyword evidence="5" id="KW-0256">Endoplasmic reticulum</keyword>
<gene>
    <name evidence="13" type="primary">RPL17B_1</name>
    <name evidence="13" type="ORF">CFP56_033487</name>
</gene>
<protein>
    <submittedName>
        <fullName evidence="13">60s ribosomal protein l17-2</fullName>
    </submittedName>
</protein>
<evidence type="ECO:0000256" key="7">
    <source>
        <dbReference type="ARBA" id="ARBA00022989"/>
    </source>
</evidence>
<comment type="similarity">
    <text evidence="3 10">Belongs to the universal ribosomal protein uL22 family.</text>
</comment>
<reference evidence="13 14" key="1">
    <citation type="journal article" date="2018" name="Sci. Data">
        <title>The draft genome sequence of cork oak.</title>
        <authorList>
            <person name="Ramos A.M."/>
            <person name="Usie A."/>
            <person name="Barbosa P."/>
            <person name="Barros P.M."/>
            <person name="Capote T."/>
            <person name="Chaves I."/>
            <person name="Simoes F."/>
            <person name="Abreu I."/>
            <person name="Carrasquinho I."/>
            <person name="Faro C."/>
            <person name="Guimaraes J.B."/>
            <person name="Mendonca D."/>
            <person name="Nobrega F."/>
            <person name="Rodrigues L."/>
            <person name="Saibo N.J.M."/>
            <person name="Varela M.C."/>
            <person name="Egas C."/>
            <person name="Matos J."/>
            <person name="Miguel C.M."/>
            <person name="Oliveira M.M."/>
            <person name="Ricardo C.P."/>
            <person name="Goncalves S."/>
        </authorList>
    </citation>
    <scope>NUCLEOTIDE SEQUENCE [LARGE SCALE GENOMIC DNA]</scope>
    <source>
        <strain evidence="14">cv. HL8</strain>
    </source>
</reference>
<dbReference type="InterPro" id="IPR001063">
    <property type="entry name" value="Ribosomal_uL22"/>
</dbReference>
<dbReference type="SUPFAM" id="SSF54843">
    <property type="entry name" value="Ribosomal protein L22"/>
    <property type="match status" value="1"/>
</dbReference>
<accession>A0AAW0JEU3</accession>